<reference evidence="2" key="1">
    <citation type="journal article" date="2019" name="Sci. Rep.">
        <title>Draft genome of Tanacetum cinerariifolium, the natural source of mosquito coil.</title>
        <authorList>
            <person name="Yamashiro T."/>
            <person name="Shiraishi A."/>
            <person name="Satake H."/>
            <person name="Nakayama K."/>
        </authorList>
    </citation>
    <scope>NUCLEOTIDE SEQUENCE</scope>
</reference>
<evidence type="ECO:0000256" key="1">
    <source>
        <dbReference type="SAM" id="MobiDB-lite"/>
    </source>
</evidence>
<gene>
    <name evidence="2" type="ORF">Tci_896610</name>
</gene>
<accession>A0A699USZ1</accession>
<organism evidence="2">
    <name type="scientific">Tanacetum cinerariifolium</name>
    <name type="common">Dalmatian daisy</name>
    <name type="synonym">Chrysanthemum cinerariifolium</name>
    <dbReference type="NCBI Taxonomy" id="118510"/>
    <lineage>
        <taxon>Eukaryota</taxon>
        <taxon>Viridiplantae</taxon>
        <taxon>Streptophyta</taxon>
        <taxon>Embryophyta</taxon>
        <taxon>Tracheophyta</taxon>
        <taxon>Spermatophyta</taxon>
        <taxon>Magnoliopsida</taxon>
        <taxon>eudicotyledons</taxon>
        <taxon>Gunneridae</taxon>
        <taxon>Pentapetalae</taxon>
        <taxon>asterids</taxon>
        <taxon>campanulids</taxon>
        <taxon>Asterales</taxon>
        <taxon>Asteraceae</taxon>
        <taxon>Asteroideae</taxon>
        <taxon>Anthemideae</taxon>
        <taxon>Anthemidinae</taxon>
        <taxon>Tanacetum</taxon>
    </lineage>
</organism>
<dbReference type="AlphaFoldDB" id="A0A699USZ1"/>
<evidence type="ECO:0000313" key="2">
    <source>
        <dbReference type="EMBL" id="GFD24641.1"/>
    </source>
</evidence>
<name>A0A699USZ1_TANCI</name>
<protein>
    <submittedName>
        <fullName evidence="2">Uncharacterized protein</fullName>
    </submittedName>
</protein>
<comment type="caution">
    <text evidence="2">The sequence shown here is derived from an EMBL/GenBank/DDBJ whole genome shotgun (WGS) entry which is preliminary data.</text>
</comment>
<feature type="non-terminal residue" evidence="2">
    <location>
        <position position="1"/>
    </location>
</feature>
<proteinExistence type="predicted"/>
<sequence length="100" mass="10513">DAGAAVIGLHPKIHVLEAGFVVNPVGGPAIMRGHRGHILSKSGPEGLAELGSFSFAIHGWLALRGWCSGTAHRRGRSRVRRGRVQCGGAASRAPGRRYTP</sequence>
<dbReference type="EMBL" id="BKCJ011354026">
    <property type="protein sequence ID" value="GFD24641.1"/>
    <property type="molecule type" value="Genomic_DNA"/>
</dbReference>
<feature type="region of interest" description="Disordered" evidence="1">
    <location>
        <begin position="77"/>
        <end position="100"/>
    </location>
</feature>